<dbReference type="Proteomes" id="UP001291623">
    <property type="component" value="Unassembled WGS sequence"/>
</dbReference>
<evidence type="ECO:0000313" key="3">
    <source>
        <dbReference type="Proteomes" id="UP001291623"/>
    </source>
</evidence>
<evidence type="ECO:0000256" key="1">
    <source>
        <dbReference type="SAM" id="Coils"/>
    </source>
</evidence>
<feature type="coiled-coil region" evidence="1">
    <location>
        <begin position="26"/>
        <end position="60"/>
    </location>
</feature>
<comment type="caution">
    <text evidence="2">The sequence shown here is derived from an EMBL/GenBank/DDBJ whole genome shotgun (WGS) entry which is preliminary data.</text>
</comment>
<name>A0AAE1UUR8_9SOLA</name>
<reference evidence="2" key="1">
    <citation type="submission" date="2023-12" db="EMBL/GenBank/DDBJ databases">
        <title>Genome assembly of Anisodus tanguticus.</title>
        <authorList>
            <person name="Wang Y.-J."/>
        </authorList>
    </citation>
    <scope>NUCLEOTIDE SEQUENCE</scope>
    <source>
        <strain evidence="2">KB-2021</strain>
        <tissue evidence="2">Leaf</tissue>
    </source>
</reference>
<accession>A0AAE1UUR8</accession>
<dbReference type="EMBL" id="JAVYJV010000024">
    <property type="protein sequence ID" value="KAK4337899.1"/>
    <property type="molecule type" value="Genomic_DNA"/>
</dbReference>
<keyword evidence="3" id="KW-1185">Reference proteome</keyword>
<proteinExistence type="predicted"/>
<organism evidence="2 3">
    <name type="scientific">Anisodus tanguticus</name>
    <dbReference type="NCBI Taxonomy" id="243964"/>
    <lineage>
        <taxon>Eukaryota</taxon>
        <taxon>Viridiplantae</taxon>
        <taxon>Streptophyta</taxon>
        <taxon>Embryophyta</taxon>
        <taxon>Tracheophyta</taxon>
        <taxon>Spermatophyta</taxon>
        <taxon>Magnoliopsida</taxon>
        <taxon>eudicotyledons</taxon>
        <taxon>Gunneridae</taxon>
        <taxon>Pentapetalae</taxon>
        <taxon>asterids</taxon>
        <taxon>lamiids</taxon>
        <taxon>Solanales</taxon>
        <taxon>Solanaceae</taxon>
        <taxon>Solanoideae</taxon>
        <taxon>Hyoscyameae</taxon>
        <taxon>Anisodus</taxon>
    </lineage>
</organism>
<protein>
    <submittedName>
        <fullName evidence="2">Uncharacterized protein</fullName>
    </submittedName>
</protein>
<evidence type="ECO:0000313" key="2">
    <source>
        <dbReference type="EMBL" id="KAK4337899.1"/>
    </source>
</evidence>
<dbReference type="AlphaFoldDB" id="A0AAE1UUR8"/>
<gene>
    <name evidence="2" type="ORF">RND71_042386</name>
</gene>
<keyword evidence="1" id="KW-0175">Coiled coil</keyword>
<sequence length="161" mass="18808">MTGDLSVVKATLNRVKSDYLWAMHDLELANEENATLEKEVDQLYEDLQNLQLDFEMQEEVMHFKMQKENFLSTDVDWLTNELSTIDVEPAAEQAALSRISEHTTWNFRRFNLEQVRDGLANLDEKITEGRNLKLKAFHRMNAERSEEDLEDSDPKSDNNDL</sequence>